<dbReference type="PIRSF" id="PIRSF015626">
    <property type="entry name" value="FdhD"/>
    <property type="match status" value="1"/>
</dbReference>
<gene>
    <name evidence="3" type="primary">fdhD</name>
    <name evidence="4" type="ORF">FTV88_1699</name>
</gene>
<comment type="similarity">
    <text evidence="3">Belongs to the FdhD family.</text>
</comment>
<dbReference type="RefSeq" id="WP_153725100.1">
    <property type="nucleotide sequence ID" value="NZ_CP045875.1"/>
</dbReference>
<dbReference type="PANTHER" id="PTHR30592:SF1">
    <property type="entry name" value="SULFUR CARRIER PROTEIN FDHD"/>
    <property type="match status" value="1"/>
</dbReference>
<keyword evidence="5" id="KW-1185">Reference proteome</keyword>
<dbReference type="Pfam" id="PF02634">
    <property type="entry name" value="FdhD-NarQ"/>
    <property type="match status" value="1"/>
</dbReference>
<evidence type="ECO:0000313" key="4">
    <source>
        <dbReference type="EMBL" id="QGG47797.1"/>
    </source>
</evidence>
<comment type="function">
    <text evidence="3">Required for formate dehydrogenase (FDH) activity. Acts as a sulfur carrier protein that transfers sulfur from IscS to the molybdenum cofactor prior to its insertion into FDH.</text>
</comment>
<dbReference type="InterPro" id="IPR003786">
    <property type="entry name" value="FdhD"/>
</dbReference>
<accession>A0A5Q2MYR4</accession>
<evidence type="ECO:0000256" key="1">
    <source>
        <dbReference type="ARBA" id="ARBA00022490"/>
    </source>
</evidence>
<evidence type="ECO:0000256" key="3">
    <source>
        <dbReference type="HAMAP-Rule" id="MF_00187"/>
    </source>
</evidence>
<dbReference type="KEGG" id="hcv:FTV88_1699"/>
<dbReference type="Proteomes" id="UP000366051">
    <property type="component" value="Chromosome"/>
</dbReference>
<name>A0A5Q2MYR4_9FIRM</name>
<dbReference type="Gene3D" id="3.40.140.10">
    <property type="entry name" value="Cytidine Deaminase, domain 2"/>
    <property type="match status" value="1"/>
</dbReference>
<dbReference type="InterPro" id="IPR016193">
    <property type="entry name" value="Cytidine_deaminase-like"/>
</dbReference>
<dbReference type="NCBIfam" id="TIGR00129">
    <property type="entry name" value="fdhD_narQ"/>
    <property type="match status" value="1"/>
</dbReference>
<proteinExistence type="inferred from homology"/>
<dbReference type="AlphaFoldDB" id="A0A5Q2MYR4"/>
<feature type="binding site" evidence="3">
    <location>
        <begin position="246"/>
        <end position="251"/>
    </location>
    <ligand>
        <name>Mo-bis(molybdopterin guanine dinucleotide)</name>
        <dbReference type="ChEBI" id="CHEBI:60539"/>
    </ligand>
</feature>
<organism evidence="4 5">
    <name type="scientific">Heliorestis convoluta</name>
    <dbReference type="NCBI Taxonomy" id="356322"/>
    <lineage>
        <taxon>Bacteria</taxon>
        <taxon>Bacillati</taxon>
        <taxon>Bacillota</taxon>
        <taxon>Clostridia</taxon>
        <taxon>Eubacteriales</taxon>
        <taxon>Heliobacteriaceae</taxon>
        <taxon>Heliorestis</taxon>
    </lineage>
</organism>
<feature type="active site" description="Cysteine persulfide intermediate" evidence="3">
    <location>
        <position position="107"/>
    </location>
</feature>
<dbReference type="GO" id="GO:0005737">
    <property type="term" value="C:cytoplasm"/>
    <property type="evidence" value="ECO:0007669"/>
    <property type="project" value="UniProtKB-SubCell"/>
</dbReference>
<dbReference type="GO" id="GO:0097163">
    <property type="term" value="F:sulfur carrier activity"/>
    <property type="evidence" value="ECO:0007669"/>
    <property type="project" value="UniProtKB-UniRule"/>
</dbReference>
<reference evidence="5" key="1">
    <citation type="submission" date="2019-11" db="EMBL/GenBank/DDBJ databases">
        <title>Genome sequence of Heliorestis convoluta strain HH, an alkaliphilic and minimalistic phototrophic bacterium from a soda lake in Egypt.</title>
        <authorList>
            <person name="Dewey E.D."/>
            <person name="Stokes L.M."/>
            <person name="Burchell B.M."/>
            <person name="Shaffer K.N."/>
            <person name="Huntington A.M."/>
            <person name="Baker J.M."/>
            <person name="Nadendla S."/>
            <person name="Giglio M.G."/>
            <person name="Touchman J.W."/>
            <person name="Blankenship R.E."/>
            <person name="Madigan M.T."/>
            <person name="Sattley W.M."/>
        </authorList>
    </citation>
    <scope>NUCLEOTIDE SEQUENCE [LARGE SCALE GENOMIC DNA]</scope>
    <source>
        <strain evidence="5">HH</strain>
    </source>
</reference>
<dbReference type="Gene3D" id="3.10.20.10">
    <property type="match status" value="1"/>
</dbReference>
<dbReference type="SUPFAM" id="SSF53927">
    <property type="entry name" value="Cytidine deaminase-like"/>
    <property type="match status" value="1"/>
</dbReference>
<comment type="subcellular location">
    <subcellularLocation>
        <location evidence="3">Cytoplasm</location>
    </subcellularLocation>
</comment>
<keyword evidence="2 3" id="KW-0501">Molybdenum cofactor biosynthesis</keyword>
<sequence>MNKRTKAWPIQRLYEGGQREELLEDQLVVEWPLTIYLNGQEVVTLLTTPEYEEHLAIGFLAAEGFIRKADDIEMVRSDAEKGQVFVEAKAGQVAEKTFMKRFITTGCGKGTSFYHLDDVQRSKKIANSSMKVKAETVLELMKKMQTLSELYQQTGGVHSAALCNKQEISIYREDVGRHNAVDKIIGQCFINQESLHDKLLLTSGRISSEILTKVAKMSIPILVSRSAPTDLAASYAEQLGITLIGFARGQRMNIYSHRDRILV</sequence>
<dbReference type="EMBL" id="CP045875">
    <property type="protein sequence ID" value="QGG47797.1"/>
    <property type="molecule type" value="Genomic_DNA"/>
</dbReference>
<dbReference type="OrthoDB" id="9782042at2"/>
<evidence type="ECO:0000313" key="5">
    <source>
        <dbReference type="Proteomes" id="UP000366051"/>
    </source>
</evidence>
<protein>
    <recommendedName>
        <fullName evidence="3">Sulfur carrier protein FdhD</fullName>
    </recommendedName>
</protein>
<dbReference type="GO" id="GO:0016783">
    <property type="term" value="F:sulfurtransferase activity"/>
    <property type="evidence" value="ECO:0007669"/>
    <property type="project" value="InterPro"/>
</dbReference>
<evidence type="ECO:0000256" key="2">
    <source>
        <dbReference type="ARBA" id="ARBA00023150"/>
    </source>
</evidence>
<dbReference type="PANTHER" id="PTHR30592">
    <property type="entry name" value="FORMATE DEHYDROGENASE"/>
    <property type="match status" value="1"/>
</dbReference>
<keyword evidence="1 3" id="KW-0963">Cytoplasm</keyword>
<dbReference type="GO" id="GO:0006777">
    <property type="term" value="P:Mo-molybdopterin cofactor biosynthetic process"/>
    <property type="evidence" value="ECO:0007669"/>
    <property type="project" value="UniProtKB-UniRule"/>
</dbReference>
<dbReference type="HAMAP" id="MF_00187">
    <property type="entry name" value="FdhD"/>
    <property type="match status" value="1"/>
</dbReference>